<proteinExistence type="predicted"/>
<dbReference type="PANTHER" id="PTHR30015:SF7">
    <property type="entry name" value="TYPE IV METHYL-DIRECTED RESTRICTION ENZYME ECOKMRR"/>
    <property type="match status" value="1"/>
</dbReference>
<protein>
    <submittedName>
        <fullName evidence="3">Restriction endonuclease</fullName>
    </submittedName>
</protein>
<dbReference type="PIRSF" id="PIRSF031853">
    <property type="entry name" value="UPC031853"/>
    <property type="match status" value="1"/>
</dbReference>
<dbReference type="Gene3D" id="3.40.1350.10">
    <property type="match status" value="1"/>
</dbReference>
<sequence length="334" mass="37603">MADCRGWMVRAGNQNELIELFIDNSLIAIGWKGLGELSEFHSREEVKGRYREVYPEHSKSRIAVNAGQLYRFAHVMEGNDRILTYDKSSRTYHYGQITGSYRFAPEDSEDYPHIRPVNWQGEISRDEFSTPVKNTLGSSLTVFSLDEHLDKIESVLTGQSKPDTDREQEEDEEDTPPYFEEVQATSEELISDHIAKLDPFDFEELVAALLRAIGYNATTTDPGPDQGVDIVAHPDALGFEEPLIKAQVKHRKSTTGGPEMREFVGTLGSSAKGLFVSTGGFTRDAKQAAESTSSRVALLGRDEFIDLFLQHYEDIEAEYQAKVPLKRVYVPTQE</sequence>
<dbReference type="GO" id="GO:0015666">
    <property type="term" value="F:restriction endodeoxyribonuclease activity"/>
    <property type="evidence" value="ECO:0007669"/>
    <property type="project" value="TreeGrafter"/>
</dbReference>
<dbReference type="GO" id="GO:0009307">
    <property type="term" value="P:DNA restriction-modification system"/>
    <property type="evidence" value="ECO:0007669"/>
    <property type="project" value="InterPro"/>
</dbReference>
<dbReference type="InterPro" id="IPR007560">
    <property type="entry name" value="Restrct_endonuc_IV_Mrr"/>
</dbReference>
<dbReference type="InterPro" id="IPR011856">
    <property type="entry name" value="tRNA_endonuc-like_dom_sf"/>
</dbReference>
<dbReference type="RefSeq" id="WP_080508710.1">
    <property type="nucleotide sequence ID" value="NZ_ATXS01000039.1"/>
</dbReference>
<dbReference type="PANTHER" id="PTHR30015">
    <property type="entry name" value="MRR RESTRICTION SYSTEM PROTEIN"/>
    <property type="match status" value="1"/>
</dbReference>
<keyword evidence="3" id="KW-0255">Endonuclease</keyword>
<name>A0A1X4G3C4_HALEZ</name>
<dbReference type="InterPro" id="IPR011335">
    <property type="entry name" value="Restrct_endonuc-II-like"/>
</dbReference>
<dbReference type="InterPro" id="IPR016984">
    <property type="entry name" value="UCP031853"/>
</dbReference>
<organism evidence="3 4">
    <name type="scientific">Halorubrum ezzemoulense DSM 17463</name>
    <dbReference type="NCBI Taxonomy" id="1121945"/>
    <lineage>
        <taxon>Archaea</taxon>
        <taxon>Methanobacteriati</taxon>
        <taxon>Methanobacteriota</taxon>
        <taxon>Stenosarchaea group</taxon>
        <taxon>Halobacteria</taxon>
        <taxon>Halobacteriales</taxon>
        <taxon>Haloferacaceae</taxon>
        <taxon>Halorubrum</taxon>
    </lineage>
</organism>
<feature type="compositionally biased region" description="Acidic residues" evidence="1">
    <location>
        <begin position="166"/>
        <end position="175"/>
    </location>
</feature>
<dbReference type="STRING" id="1121945.GCA_000421805_03264"/>
<feature type="region of interest" description="Disordered" evidence="1">
    <location>
        <begin position="154"/>
        <end position="176"/>
    </location>
</feature>
<dbReference type="EMBL" id="NEDJ01000142">
    <property type="protein sequence ID" value="OSO87585.1"/>
    <property type="molecule type" value="Genomic_DNA"/>
</dbReference>
<reference evidence="3 4" key="1">
    <citation type="submission" date="2017-04" db="EMBL/GenBank/DDBJ databases">
        <title>MLSA of the genus Halorubrum.</title>
        <authorList>
            <person name="De La Haba R."/>
            <person name="Sanchez-Porro C."/>
            <person name="Infante-Dominguez C."/>
            <person name="Ventosa A."/>
        </authorList>
    </citation>
    <scope>NUCLEOTIDE SEQUENCE [LARGE SCALE GENOMIC DNA]</scope>
    <source>
        <strain evidence="3 4">DSM 17463</strain>
    </source>
</reference>
<dbReference type="AlphaFoldDB" id="A0A1X4G3C4"/>
<dbReference type="Proteomes" id="UP000193587">
    <property type="component" value="Unassembled WGS sequence"/>
</dbReference>
<dbReference type="GO" id="GO:0003677">
    <property type="term" value="F:DNA binding"/>
    <property type="evidence" value="ECO:0007669"/>
    <property type="project" value="InterPro"/>
</dbReference>
<comment type="caution">
    <text evidence="3">The sequence shown here is derived from an EMBL/GenBank/DDBJ whole genome shotgun (WGS) entry which is preliminary data.</text>
</comment>
<accession>A0A1X4G3C4</accession>
<evidence type="ECO:0000313" key="4">
    <source>
        <dbReference type="Proteomes" id="UP000193587"/>
    </source>
</evidence>
<gene>
    <name evidence="3" type="ORF">B9H04_17715</name>
</gene>
<evidence type="ECO:0000313" key="3">
    <source>
        <dbReference type="EMBL" id="OSO87585.1"/>
    </source>
</evidence>
<evidence type="ECO:0000259" key="2">
    <source>
        <dbReference type="Pfam" id="PF04471"/>
    </source>
</evidence>
<feature type="domain" description="Restriction endonuclease type IV Mrr" evidence="2">
    <location>
        <begin position="194"/>
        <end position="307"/>
    </location>
</feature>
<dbReference type="InterPro" id="IPR052906">
    <property type="entry name" value="Type_IV_Methyl-Rstrct_Enzyme"/>
</dbReference>
<keyword evidence="3" id="KW-0378">Hydrolase</keyword>
<evidence type="ECO:0000256" key="1">
    <source>
        <dbReference type="SAM" id="MobiDB-lite"/>
    </source>
</evidence>
<dbReference type="SUPFAM" id="SSF52980">
    <property type="entry name" value="Restriction endonuclease-like"/>
    <property type="match status" value="1"/>
</dbReference>
<keyword evidence="3" id="KW-0540">Nuclease</keyword>
<dbReference type="Pfam" id="PF04471">
    <property type="entry name" value="Mrr_cat"/>
    <property type="match status" value="1"/>
</dbReference>